<proteinExistence type="inferred from homology"/>
<feature type="transmembrane region" description="Helical" evidence="8">
    <location>
        <begin position="247"/>
        <end position="274"/>
    </location>
</feature>
<name>M7PUM6_9GAMM</name>
<feature type="transmembrane region" description="Helical" evidence="8">
    <location>
        <begin position="123"/>
        <end position="142"/>
    </location>
</feature>
<dbReference type="OrthoDB" id="9055647at2"/>
<dbReference type="InterPro" id="IPR000522">
    <property type="entry name" value="ABC_transptr_permease_BtuC"/>
</dbReference>
<sequence>MIQNKKILAGLLACLVIIIASISSLISGPMAIPAVQSLLAVLDLISGGQLNSLNAHQTIVVQELRLPRTLLALFLGALLAVCGAVTQGVFRNPLADPGVIGVSSGAGLGAALAIVVFPTSLAFISTPLAAFVGGLLTTLLVYRLAQSSEGTSVLILLLAGIAISAFTGAVVGFLSFIANDQALRDLTLWGMGSLSGANFRHVALTGISCIILLFFYMKHASALNALLLGEAEAHHLGIDVERVKLRLILLTAAGIGIAVSMAGMIGFIGLVVPHLIRLTLGPDHRYLLPLSALTGAALLLIADIVARQVLAPAELPVGLLTALIGAPFFAALLLQQRRRLSLI</sequence>
<feature type="transmembrane region" description="Helical" evidence="8">
    <location>
        <begin position="70"/>
        <end position="90"/>
    </location>
</feature>
<evidence type="ECO:0000313" key="9">
    <source>
        <dbReference type="EMBL" id="EMR14164.1"/>
    </source>
</evidence>
<comment type="subcellular location">
    <subcellularLocation>
        <location evidence="1">Cell membrane</location>
        <topology evidence="1">Multi-pass membrane protein</topology>
    </subcellularLocation>
</comment>
<evidence type="ECO:0000256" key="7">
    <source>
        <dbReference type="ARBA" id="ARBA00023136"/>
    </source>
</evidence>
<evidence type="ECO:0000256" key="5">
    <source>
        <dbReference type="ARBA" id="ARBA00022692"/>
    </source>
</evidence>
<dbReference type="PANTHER" id="PTHR30472:SF25">
    <property type="entry name" value="ABC TRANSPORTER PERMEASE PROTEIN MJ0876-RELATED"/>
    <property type="match status" value="1"/>
</dbReference>
<dbReference type="eggNOG" id="COG0609">
    <property type="taxonomic scope" value="Bacteria"/>
</dbReference>
<keyword evidence="7 8" id="KW-0472">Membrane</keyword>
<reference evidence="9 10" key="1">
    <citation type="journal article" date="2013" name="Genome Announc.">
        <title>Draft Genome Sequence of Methylophaga lonarensis MPLT, a Haloalkaliphilic (Non-Methane-Utilizing) Methylotroph.</title>
        <authorList>
            <person name="Shetty S.A."/>
            <person name="Marathe N.P."/>
            <person name="Munot H."/>
            <person name="Antony C.P."/>
            <person name="Dhotre D.P."/>
            <person name="Murrell J.C."/>
            <person name="Shouche Y.S."/>
        </authorList>
    </citation>
    <scope>NUCLEOTIDE SEQUENCE [LARGE SCALE GENOMIC DNA]</scope>
    <source>
        <strain evidence="9 10">MPL</strain>
    </source>
</reference>
<keyword evidence="10" id="KW-1185">Reference proteome</keyword>
<dbReference type="SUPFAM" id="SSF81345">
    <property type="entry name" value="ABC transporter involved in vitamin B12 uptake, BtuC"/>
    <property type="match status" value="1"/>
</dbReference>
<feature type="transmembrane region" description="Helical" evidence="8">
    <location>
        <begin position="97"/>
        <end position="117"/>
    </location>
</feature>
<dbReference type="GO" id="GO:0005886">
    <property type="term" value="C:plasma membrane"/>
    <property type="evidence" value="ECO:0007669"/>
    <property type="project" value="UniProtKB-SubCell"/>
</dbReference>
<accession>M7PUM6</accession>
<comment type="similarity">
    <text evidence="2">Belongs to the binding-protein-dependent transport system permease family. FecCD subfamily.</text>
</comment>
<dbReference type="AlphaFoldDB" id="M7PUM6"/>
<dbReference type="Gene3D" id="1.10.3470.10">
    <property type="entry name" value="ABC transporter involved in vitamin B12 uptake, BtuC"/>
    <property type="match status" value="1"/>
</dbReference>
<feature type="transmembrane region" description="Helical" evidence="8">
    <location>
        <begin position="198"/>
        <end position="217"/>
    </location>
</feature>
<keyword evidence="5 8" id="KW-0812">Transmembrane</keyword>
<feature type="transmembrane region" description="Helical" evidence="8">
    <location>
        <begin position="317"/>
        <end position="334"/>
    </location>
</feature>
<dbReference type="CDD" id="cd06550">
    <property type="entry name" value="TM_ABC_iron-siderophores_like"/>
    <property type="match status" value="1"/>
</dbReference>
<dbReference type="RefSeq" id="WP_009725281.1">
    <property type="nucleotide sequence ID" value="NZ_APHR01000005.1"/>
</dbReference>
<dbReference type="InterPro" id="IPR037294">
    <property type="entry name" value="ABC_BtuC-like"/>
</dbReference>
<protein>
    <submittedName>
        <fullName evidence="9">Hemin ABC transporter, permease protein</fullName>
    </submittedName>
</protein>
<dbReference type="Proteomes" id="UP000012019">
    <property type="component" value="Unassembled WGS sequence"/>
</dbReference>
<evidence type="ECO:0000256" key="2">
    <source>
        <dbReference type="ARBA" id="ARBA00007935"/>
    </source>
</evidence>
<keyword evidence="3" id="KW-0813">Transport</keyword>
<dbReference type="EMBL" id="APHR01000005">
    <property type="protein sequence ID" value="EMR14164.1"/>
    <property type="molecule type" value="Genomic_DNA"/>
</dbReference>
<evidence type="ECO:0000313" key="10">
    <source>
        <dbReference type="Proteomes" id="UP000012019"/>
    </source>
</evidence>
<dbReference type="Pfam" id="PF01032">
    <property type="entry name" value="FecCD"/>
    <property type="match status" value="1"/>
</dbReference>
<dbReference type="PATRIC" id="fig|1286106.3.peg.224"/>
<feature type="transmembrane region" description="Helical" evidence="8">
    <location>
        <begin position="154"/>
        <end position="178"/>
    </location>
</feature>
<dbReference type="FunFam" id="1.10.3470.10:FF:000001">
    <property type="entry name" value="Vitamin B12 ABC transporter permease BtuC"/>
    <property type="match status" value="1"/>
</dbReference>
<evidence type="ECO:0000256" key="1">
    <source>
        <dbReference type="ARBA" id="ARBA00004651"/>
    </source>
</evidence>
<dbReference type="STRING" id="1286106.MPL1_01109"/>
<dbReference type="GO" id="GO:0022857">
    <property type="term" value="F:transmembrane transporter activity"/>
    <property type="evidence" value="ECO:0007669"/>
    <property type="project" value="InterPro"/>
</dbReference>
<keyword evidence="6 8" id="KW-1133">Transmembrane helix</keyword>
<dbReference type="PANTHER" id="PTHR30472">
    <property type="entry name" value="FERRIC ENTEROBACTIN TRANSPORT SYSTEM PERMEASE PROTEIN"/>
    <property type="match status" value="1"/>
</dbReference>
<evidence type="ECO:0000256" key="4">
    <source>
        <dbReference type="ARBA" id="ARBA00022475"/>
    </source>
</evidence>
<evidence type="ECO:0000256" key="8">
    <source>
        <dbReference type="SAM" id="Phobius"/>
    </source>
</evidence>
<gene>
    <name evidence="9" type="ORF">MPL1_01109</name>
</gene>
<comment type="caution">
    <text evidence="9">The sequence shown here is derived from an EMBL/GenBank/DDBJ whole genome shotgun (WGS) entry which is preliminary data.</text>
</comment>
<keyword evidence="4" id="KW-1003">Cell membrane</keyword>
<feature type="transmembrane region" description="Helical" evidence="8">
    <location>
        <begin position="286"/>
        <end position="305"/>
    </location>
</feature>
<dbReference type="GO" id="GO:0033214">
    <property type="term" value="P:siderophore-iron import into cell"/>
    <property type="evidence" value="ECO:0007669"/>
    <property type="project" value="TreeGrafter"/>
</dbReference>
<organism evidence="9 10">
    <name type="scientific">Methylophaga lonarensis MPL</name>
    <dbReference type="NCBI Taxonomy" id="1286106"/>
    <lineage>
        <taxon>Bacteria</taxon>
        <taxon>Pseudomonadati</taxon>
        <taxon>Pseudomonadota</taxon>
        <taxon>Gammaproteobacteria</taxon>
        <taxon>Thiotrichales</taxon>
        <taxon>Piscirickettsiaceae</taxon>
        <taxon>Methylophaga</taxon>
    </lineage>
</organism>
<evidence type="ECO:0000256" key="3">
    <source>
        <dbReference type="ARBA" id="ARBA00022448"/>
    </source>
</evidence>
<evidence type="ECO:0000256" key="6">
    <source>
        <dbReference type="ARBA" id="ARBA00022989"/>
    </source>
</evidence>